<proteinExistence type="predicted"/>
<sequence length="578" mass="62929">MRRQPPSNGAAGTVGPSSSTQRVPSLSPLDGSGDRVKADYGALSSSPPPIATAETVPASGTKPARVLAPDLLRGLLMVLQSLDHSALFLGAWRHGVAKESEADGKVMHEWNTSRAWTSRMLTHLCAPGFMFLLGMGAVYFGRSRSRLGWSKLAMAGHFAKRSLAIFGVNQLLGLLLIGRKLWITNIVLVALSVNYLVAGLLWLGVQASEKRFEQAFNLYLGGGQSCSQEEVEEEEEEEEEQPLLEGGLASRLIAKRPSFNSESLSWSLHSLILLLLAAITLWWNVWLSPDGGKCPNVSEPNLSSVLSRGPSLYGSPIQAVPLMAGTLDQTGKDGGGGPGSIGGKASSLGPWFDFWFYPVQNDYVLSVFPPLAWLSFAIFGILYARIVLLKRWSDSTIAVGNLIISSILATLFVLTRILHFGNLSENCLKLPEQVSHPGGNQYLASWRSFLYVTKYPPSPSFLFLTMSVNHLLLAIFHLLPPKLATRSLPGLLNFGSSALFFYAAHILVYMLLAVPAKRFFSTTLPDPDPVSGQPTYGLGDSAAFWGFWILGLVILGPICTRYAKFKASKPLDSVWRFF</sequence>
<evidence type="ECO:0000313" key="2">
    <source>
        <dbReference type="Proteomes" id="UP000245626"/>
    </source>
</evidence>
<gene>
    <name evidence="1" type="ORF">IE53DRAFT_368200</name>
</gene>
<name>A0ACD0NZM5_9BASI</name>
<dbReference type="Proteomes" id="UP000245626">
    <property type="component" value="Unassembled WGS sequence"/>
</dbReference>
<accession>A0ACD0NZM5</accession>
<evidence type="ECO:0000313" key="1">
    <source>
        <dbReference type="EMBL" id="PWN51290.1"/>
    </source>
</evidence>
<reference evidence="1 2" key="1">
    <citation type="journal article" date="2018" name="Mol. Biol. Evol.">
        <title>Broad Genomic Sampling Reveals a Smut Pathogenic Ancestry of the Fungal Clade Ustilaginomycotina.</title>
        <authorList>
            <person name="Kijpornyongpan T."/>
            <person name="Mondo S.J."/>
            <person name="Barry K."/>
            <person name="Sandor L."/>
            <person name="Lee J."/>
            <person name="Lipzen A."/>
            <person name="Pangilinan J."/>
            <person name="LaButti K."/>
            <person name="Hainaut M."/>
            <person name="Henrissat B."/>
            <person name="Grigoriev I.V."/>
            <person name="Spatafora J.W."/>
            <person name="Aime M.C."/>
        </authorList>
    </citation>
    <scope>NUCLEOTIDE SEQUENCE [LARGE SCALE GENOMIC DNA]</scope>
    <source>
        <strain evidence="1 2">SA 807</strain>
    </source>
</reference>
<protein>
    <submittedName>
        <fullName evidence="1">Uncharacterized protein</fullName>
    </submittedName>
</protein>
<keyword evidence="2" id="KW-1185">Reference proteome</keyword>
<dbReference type="EMBL" id="KZ819855">
    <property type="protein sequence ID" value="PWN51290.1"/>
    <property type="molecule type" value="Genomic_DNA"/>
</dbReference>
<organism evidence="1 2">
    <name type="scientific">Violaceomyces palustris</name>
    <dbReference type="NCBI Taxonomy" id="1673888"/>
    <lineage>
        <taxon>Eukaryota</taxon>
        <taxon>Fungi</taxon>
        <taxon>Dikarya</taxon>
        <taxon>Basidiomycota</taxon>
        <taxon>Ustilaginomycotina</taxon>
        <taxon>Ustilaginomycetes</taxon>
        <taxon>Violaceomycetales</taxon>
        <taxon>Violaceomycetaceae</taxon>
        <taxon>Violaceomyces</taxon>
    </lineage>
</organism>